<dbReference type="PATRIC" id="fig|1385369.3.peg.665"/>
<dbReference type="Proteomes" id="UP000019486">
    <property type="component" value="Unassembled WGS sequence"/>
</dbReference>
<keyword evidence="2" id="KW-0732">Signal</keyword>
<feature type="chain" id="PRO_5004925109" evidence="2">
    <location>
        <begin position="37"/>
        <end position="236"/>
    </location>
</feature>
<evidence type="ECO:0000313" key="4">
    <source>
        <dbReference type="Proteomes" id="UP000019486"/>
    </source>
</evidence>
<organism evidence="3 4">
    <name type="scientific">Skermanella stibiiresistens SB22</name>
    <dbReference type="NCBI Taxonomy" id="1385369"/>
    <lineage>
        <taxon>Bacteria</taxon>
        <taxon>Pseudomonadati</taxon>
        <taxon>Pseudomonadota</taxon>
        <taxon>Alphaproteobacteria</taxon>
        <taxon>Rhodospirillales</taxon>
        <taxon>Azospirillaceae</taxon>
        <taxon>Skermanella</taxon>
    </lineage>
</organism>
<reference evidence="3 4" key="1">
    <citation type="submission" date="2013-08" db="EMBL/GenBank/DDBJ databases">
        <title>The genome sequence of Skermanella stibiiresistens.</title>
        <authorList>
            <person name="Zhu W."/>
            <person name="Wang G."/>
        </authorList>
    </citation>
    <scope>NUCLEOTIDE SEQUENCE [LARGE SCALE GENOMIC DNA]</scope>
    <source>
        <strain evidence="3 4">SB22</strain>
    </source>
</reference>
<evidence type="ECO:0000256" key="2">
    <source>
        <dbReference type="SAM" id="SignalP"/>
    </source>
</evidence>
<dbReference type="AlphaFoldDB" id="W9HC63"/>
<sequence length="236" mass="25286">MSSATSPETSSRQTLRRAITAATAACVLAASSSAWAKSVCYSPAEYDAEQAMRLHTELMVIGLTCNSVQQERKLFAKYQEFTTKHRVKLMGWEKTLIGHFRQTDKANPTRKFDDFRTVLANEIAQRAALLTPPVFCQSHSDRVDQAIGMSDGELTKYLSNDVAGQIGEAPPCGVAVAELLEDDGAVKVAQVSKKAPVQGKKADKASSQSKPAKTAAPAKTASAKPAKTIVTAAKVD</sequence>
<evidence type="ECO:0000256" key="1">
    <source>
        <dbReference type="SAM" id="MobiDB-lite"/>
    </source>
</evidence>
<feature type="signal peptide" evidence="2">
    <location>
        <begin position="1"/>
        <end position="36"/>
    </location>
</feature>
<keyword evidence="4" id="KW-1185">Reference proteome</keyword>
<evidence type="ECO:0000313" key="3">
    <source>
        <dbReference type="EMBL" id="EWY42316.1"/>
    </source>
</evidence>
<comment type="caution">
    <text evidence="3">The sequence shown here is derived from an EMBL/GenBank/DDBJ whole genome shotgun (WGS) entry which is preliminary data.</text>
</comment>
<accession>W9HC63</accession>
<protein>
    <submittedName>
        <fullName evidence="3">Uncharacterized protein</fullName>
    </submittedName>
</protein>
<dbReference type="OrthoDB" id="7349193at2"/>
<proteinExistence type="predicted"/>
<dbReference type="STRING" id="1385369.N825_18690"/>
<feature type="compositionally biased region" description="Low complexity" evidence="1">
    <location>
        <begin position="205"/>
        <end position="228"/>
    </location>
</feature>
<name>W9HC63_9PROT</name>
<dbReference type="EMBL" id="AVFL01000002">
    <property type="protein sequence ID" value="EWY42316.1"/>
    <property type="molecule type" value="Genomic_DNA"/>
</dbReference>
<gene>
    <name evidence="3" type="ORF">N825_18690</name>
</gene>
<dbReference type="RefSeq" id="WP_037446951.1">
    <property type="nucleotide sequence ID" value="NZ_AVFL01000002.1"/>
</dbReference>
<feature type="region of interest" description="Disordered" evidence="1">
    <location>
        <begin position="191"/>
        <end position="236"/>
    </location>
</feature>